<dbReference type="Pfam" id="PF13399">
    <property type="entry name" value="LytR_C"/>
    <property type="match status" value="1"/>
</dbReference>
<evidence type="ECO:0000256" key="1">
    <source>
        <dbReference type="ARBA" id="ARBA00006068"/>
    </source>
</evidence>
<name>A0ABS8PHX6_9PSEU</name>
<sequence length="527" mass="52559">MVLKPPDPRLVPTRVAPPLSGTRPTGAAPAPPRPAPGPPGRSPAPPPPAASGGRRRGRGWRVAVAVLSAAVLVGCGTAWVSIHGVGGADVISDGVADNGAQNILLVGLDTRTDAHGNPLPADQLAALHAGSSDDGGDNTDTMIVIHIPAGGGAATAFSIPRDSYVQLAGDFGAHKINTAYTYGENAARPQLAAQGQAGPALAVATADAGAREAIGTVQQLTGLTITHYAAINLAAFDAISNAAGGVQVCLLAPTRDDFSGANFPAGVQTISGAAALAFVRQRHGLPNGDLDRIRRQQVFMAALSAKLLSAGTLTSPSAMGGLVQAVDDDVVLDQNWDLLSFAEQLHGLSAGAVTFRTVPTGSTDLQTPEDGTAVQIDPTQVQGFIQNAIDPAPPSTSTAPPAPPQAPVHADGSVDSVEVLNGSGQGGAASSALNTLTEAGFSPSDTGDAHTRPDTTIQYAPSDQADAVVAQAVLGAGVTLTPDESLSPGRLRITLGTDLPASGAASPSSASAPPPAPISAGAIPCIN</sequence>
<feature type="compositionally biased region" description="Pro residues" evidence="2">
    <location>
        <begin position="29"/>
        <end position="49"/>
    </location>
</feature>
<evidence type="ECO:0000256" key="2">
    <source>
        <dbReference type="SAM" id="MobiDB-lite"/>
    </source>
</evidence>
<proteinExistence type="inferred from homology"/>
<comment type="caution">
    <text evidence="6">The sequence shown here is derived from an EMBL/GenBank/DDBJ whole genome shotgun (WGS) entry which is preliminary data.</text>
</comment>
<feature type="transmembrane region" description="Helical" evidence="3">
    <location>
        <begin position="62"/>
        <end position="82"/>
    </location>
</feature>
<dbReference type="Proteomes" id="UP001199469">
    <property type="component" value="Unassembled WGS sequence"/>
</dbReference>
<feature type="region of interest" description="Disordered" evidence="2">
    <location>
        <begin position="497"/>
        <end position="527"/>
    </location>
</feature>
<dbReference type="RefSeq" id="WP_230740263.1">
    <property type="nucleotide sequence ID" value="NZ_JAJNDB010000010.1"/>
</dbReference>
<evidence type="ECO:0000313" key="6">
    <source>
        <dbReference type="EMBL" id="MCD2197865.1"/>
    </source>
</evidence>
<evidence type="ECO:0000259" key="4">
    <source>
        <dbReference type="Pfam" id="PF03816"/>
    </source>
</evidence>
<dbReference type="Pfam" id="PF03816">
    <property type="entry name" value="LytR_cpsA_psr"/>
    <property type="match status" value="1"/>
</dbReference>
<keyword evidence="3" id="KW-0472">Membrane</keyword>
<accession>A0ABS8PHX6</accession>
<dbReference type="Gene3D" id="3.30.70.2390">
    <property type="match status" value="1"/>
</dbReference>
<evidence type="ECO:0000256" key="3">
    <source>
        <dbReference type="SAM" id="Phobius"/>
    </source>
</evidence>
<reference evidence="6 7" key="1">
    <citation type="submission" date="2021-11" db="EMBL/GenBank/DDBJ databases">
        <title>Draft genome sequence of Actinomycetospora sp. SF1 isolated from the rhizosphere soil.</title>
        <authorList>
            <person name="Duangmal K."/>
            <person name="Chantavorakit T."/>
        </authorList>
    </citation>
    <scope>NUCLEOTIDE SEQUENCE [LARGE SCALE GENOMIC DNA]</scope>
    <source>
        <strain evidence="6 7">TBRC 5722</strain>
    </source>
</reference>
<dbReference type="InterPro" id="IPR027381">
    <property type="entry name" value="LytR/CpsA/Psr_C"/>
</dbReference>
<gene>
    <name evidence="6" type="ORF">LQ327_31300</name>
</gene>
<dbReference type="EMBL" id="JAJNDB010000010">
    <property type="protein sequence ID" value="MCD2197865.1"/>
    <property type="molecule type" value="Genomic_DNA"/>
</dbReference>
<feature type="region of interest" description="Disordered" evidence="2">
    <location>
        <begin position="1"/>
        <end position="56"/>
    </location>
</feature>
<dbReference type="NCBIfam" id="TIGR00350">
    <property type="entry name" value="lytR_cpsA_psr"/>
    <property type="match status" value="1"/>
</dbReference>
<keyword evidence="3" id="KW-1133">Transmembrane helix</keyword>
<evidence type="ECO:0000259" key="5">
    <source>
        <dbReference type="Pfam" id="PF13399"/>
    </source>
</evidence>
<dbReference type="PANTHER" id="PTHR33392:SF6">
    <property type="entry name" value="POLYISOPRENYL-TEICHOIC ACID--PEPTIDOGLYCAN TEICHOIC ACID TRANSFERASE TAGU"/>
    <property type="match status" value="1"/>
</dbReference>
<dbReference type="Gene3D" id="3.40.630.190">
    <property type="entry name" value="LCP protein"/>
    <property type="match status" value="1"/>
</dbReference>
<dbReference type="PANTHER" id="PTHR33392">
    <property type="entry name" value="POLYISOPRENYL-TEICHOIC ACID--PEPTIDOGLYCAN TEICHOIC ACID TRANSFERASE TAGU"/>
    <property type="match status" value="1"/>
</dbReference>
<feature type="domain" description="LytR/CpsA/Psr regulator C-terminal" evidence="5">
    <location>
        <begin position="417"/>
        <end position="498"/>
    </location>
</feature>
<comment type="similarity">
    <text evidence="1">Belongs to the LytR/CpsA/Psr (LCP) family.</text>
</comment>
<feature type="region of interest" description="Disordered" evidence="2">
    <location>
        <begin position="387"/>
        <end position="411"/>
    </location>
</feature>
<dbReference type="InterPro" id="IPR050922">
    <property type="entry name" value="LytR/CpsA/Psr_CW_biosynth"/>
</dbReference>
<keyword evidence="7" id="KW-1185">Reference proteome</keyword>
<protein>
    <submittedName>
        <fullName evidence="6">LCP family protein</fullName>
    </submittedName>
</protein>
<evidence type="ECO:0000313" key="7">
    <source>
        <dbReference type="Proteomes" id="UP001199469"/>
    </source>
</evidence>
<feature type="compositionally biased region" description="Low complexity" evidence="2">
    <location>
        <begin position="518"/>
        <end position="527"/>
    </location>
</feature>
<organism evidence="6 7">
    <name type="scientific">Actinomycetospora endophytica</name>
    <dbReference type="NCBI Taxonomy" id="2291215"/>
    <lineage>
        <taxon>Bacteria</taxon>
        <taxon>Bacillati</taxon>
        <taxon>Actinomycetota</taxon>
        <taxon>Actinomycetes</taxon>
        <taxon>Pseudonocardiales</taxon>
        <taxon>Pseudonocardiaceae</taxon>
        <taxon>Actinomycetospora</taxon>
    </lineage>
</organism>
<dbReference type="InterPro" id="IPR004474">
    <property type="entry name" value="LytR_CpsA_psr"/>
</dbReference>
<feature type="compositionally biased region" description="Low complexity" evidence="2">
    <location>
        <begin position="500"/>
        <end position="511"/>
    </location>
</feature>
<feature type="domain" description="Cell envelope-related transcriptional attenuator" evidence="4">
    <location>
        <begin position="138"/>
        <end position="307"/>
    </location>
</feature>
<keyword evidence="3" id="KW-0812">Transmembrane</keyword>